<protein>
    <recommendedName>
        <fullName evidence="3 20">tRNA-dihydrouridine(47) synthase [NAD(P)(+)]</fullName>
        <ecNumber evidence="2 20">1.3.1.89</ecNumber>
    </recommendedName>
    <alternativeName>
        <fullName evidence="20">tRNA-dihydrouridine synthase 3</fullName>
    </alternativeName>
</protein>
<keyword evidence="5 20" id="KW-0288">FMN</keyword>
<evidence type="ECO:0000256" key="4">
    <source>
        <dbReference type="ARBA" id="ARBA00022630"/>
    </source>
</evidence>
<evidence type="ECO:0000256" key="1">
    <source>
        <dbReference type="ARBA" id="ARBA00001917"/>
    </source>
</evidence>
<comment type="function">
    <text evidence="20">Catalyzes the synthesis of dihydrouridine, a modified base found in the D-loop of most tRNAs. Specifically modifies U47 in cytoplasmic tRNAs.</text>
</comment>
<dbReference type="PANTHER" id="PTHR45846">
    <property type="entry name" value="TRNA-DIHYDROURIDINE(47) SYNTHASE [NAD(P)(+)]-LIKE"/>
    <property type="match status" value="1"/>
</dbReference>
<dbReference type="AlphaFoldDB" id="A0A8H7S079"/>
<evidence type="ECO:0000256" key="20">
    <source>
        <dbReference type="RuleBase" id="RU291113"/>
    </source>
</evidence>
<evidence type="ECO:0000313" key="24">
    <source>
        <dbReference type="Proteomes" id="UP000646827"/>
    </source>
</evidence>
<keyword evidence="4 20" id="KW-0285">Flavoprotein</keyword>
<organism evidence="23 24">
    <name type="scientific">Circinella minor</name>
    <dbReference type="NCBI Taxonomy" id="1195481"/>
    <lineage>
        <taxon>Eukaryota</taxon>
        <taxon>Fungi</taxon>
        <taxon>Fungi incertae sedis</taxon>
        <taxon>Mucoromycota</taxon>
        <taxon>Mucoromycotina</taxon>
        <taxon>Mucoromycetes</taxon>
        <taxon>Mucorales</taxon>
        <taxon>Lichtheimiaceae</taxon>
        <taxon>Circinella</taxon>
    </lineage>
</organism>
<evidence type="ECO:0000256" key="11">
    <source>
        <dbReference type="ARBA" id="ARBA00022833"/>
    </source>
</evidence>
<evidence type="ECO:0000256" key="18">
    <source>
        <dbReference type="ARBA" id="ARBA00049513"/>
    </source>
</evidence>
<keyword evidence="14 20" id="KW-0520">NAD</keyword>
<comment type="catalytic activity">
    <reaction evidence="16">
        <text>a 5,6-dihydrouridine in mRNA + NAD(+) = a uridine in mRNA + NADH + H(+)</text>
        <dbReference type="Rhea" id="RHEA:69851"/>
        <dbReference type="Rhea" id="RHEA-COMP:14658"/>
        <dbReference type="Rhea" id="RHEA-COMP:17789"/>
        <dbReference type="ChEBI" id="CHEBI:15378"/>
        <dbReference type="ChEBI" id="CHEBI:57540"/>
        <dbReference type="ChEBI" id="CHEBI:57945"/>
        <dbReference type="ChEBI" id="CHEBI:65315"/>
        <dbReference type="ChEBI" id="CHEBI:74443"/>
    </reaction>
    <physiologicalReaction direction="right-to-left" evidence="16">
        <dbReference type="Rhea" id="RHEA:69853"/>
    </physiologicalReaction>
</comment>
<feature type="zinc finger region" description="C3H1-type" evidence="19">
    <location>
        <begin position="128"/>
        <end position="153"/>
    </location>
</feature>
<dbReference type="Pfam" id="PF25585">
    <property type="entry name" value="zf-CCCH_DUS3L"/>
    <property type="match status" value="2"/>
</dbReference>
<keyword evidence="13 20" id="KW-0560">Oxidoreductase</keyword>
<accession>A0A8H7S079</accession>
<name>A0A8H7S079_9FUNG</name>
<dbReference type="GO" id="GO:0050660">
    <property type="term" value="F:flavin adenine dinucleotide binding"/>
    <property type="evidence" value="ECO:0007669"/>
    <property type="project" value="UniProtKB-UniRule"/>
</dbReference>
<dbReference type="GO" id="GO:0006397">
    <property type="term" value="P:mRNA processing"/>
    <property type="evidence" value="ECO:0007669"/>
    <property type="project" value="UniProtKB-KW"/>
</dbReference>
<gene>
    <name evidence="23" type="ORF">INT45_009879</name>
</gene>
<evidence type="ECO:0000256" key="7">
    <source>
        <dbReference type="ARBA" id="ARBA00022694"/>
    </source>
</evidence>
<keyword evidence="12 20" id="KW-0521">NADP</keyword>
<dbReference type="Proteomes" id="UP000646827">
    <property type="component" value="Unassembled WGS sequence"/>
</dbReference>
<dbReference type="EMBL" id="JAEPRB010000146">
    <property type="protein sequence ID" value="KAG2220264.1"/>
    <property type="molecule type" value="Genomic_DNA"/>
</dbReference>
<dbReference type="InterPro" id="IPR000571">
    <property type="entry name" value="Znf_CCCH"/>
</dbReference>
<dbReference type="PROSITE" id="PS01136">
    <property type="entry name" value="UPF0034"/>
    <property type="match status" value="1"/>
</dbReference>
<keyword evidence="10 19" id="KW-0863">Zinc-finger</keyword>
<evidence type="ECO:0000256" key="9">
    <source>
        <dbReference type="ARBA" id="ARBA00022737"/>
    </source>
</evidence>
<dbReference type="Gene3D" id="4.10.1000.10">
    <property type="entry name" value="Zinc finger, CCCH-type"/>
    <property type="match status" value="1"/>
</dbReference>
<dbReference type="CDD" id="cd02801">
    <property type="entry name" value="DUS_like_FMN"/>
    <property type="match status" value="1"/>
</dbReference>
<dbReference type="Pfam" id="PF01207">
    <property type="entry name" value="Dus"/>
    <property type="match status" value="1"/>
</dbReference>
<dbReference type="SUPFAM" id="SSF51395">
    <property type="entry name" value="FMN-linked oxidoreductases"/>
    <property type="match status" value="1"/>
</dbReference>
<dbReference type="GO" id="GO:0003723">
    <property type="term" value="F:RNA binding"/>
    <property type="evidence" value="ECO:0007669"/>
    <property type="project" value="TreeGrafter"/>
</dbReference>
<feature type="region of interest" description="Disordered" evidence="21">
    <location>
        <begin position="1"/>
        <end position="85"/>
    </location>
</feature>
<feature type="zinc finger region" description="C3H1-type" evidence="19">
    <location>
        <begin position="87"/>
        <end position="115"/>
    </location>
</feature>
<comment type="caution">
    <text evidence="23">The sequence shown here is derived from an EMBL/GenBank/DDBJ whole genome shotgun (WGS) entry which is preliminary data.</text>
</comment>
<evidence type="ECO:0000256" key="12">
    <source>
        <dbReference type="ARBA" id="ARBA00022857"/>
    </source>
</evidence>
<evidence type="ECO:0000256" key="10">
    <source>
        <dbReference type="ARBA" id="ARBA00022771"/>
    </source>
</evidence>
<dbReference type="FunFam" id="3.20.20.70:FF:000067">
    <property type="entry name" value="tRNA-dihydrouridine(47) synthase [NAD(P)(+)]"/>
    <property type="match status" value="1"/>
</dbReference>
<evidence type="ECO:0000256" key="6">
    <source>
        <dbReference type="ARBA" id="ARBA00022664"/>
    </source>
</evidence>
<evidence type="ECO:0000256" key="5">
    <source>
        <dbReference type="ARBA" id="ARBA00022643"/>
    </source>
</evidence>
<comment type="catalytic activity">
    <reaction evidence="17">
        <text>a 5,6-dihydrouridine in mRNA + NADP(+) = a uridine in mRNA + NADPH + H(+)</text>
        <dbReference type="Rhea" id="RHEA:69855"/>
        <dbReference type="Rhea" id="RHEA-COMP:14658"/>
        <dbReference type="Rhea" id="RHEA-COMP:17789"/>
        <dbReference type="ChEBI" id="CHEBI:15378"/>
        <dbReference type="ChEBI" id="CHEBI:57783"/>
        <dbReference type="ChEBI" id="CHEBI:58349"/>
        <dbReference type="ChEBI" id="CHEBI:65315"/>
        <dbReference type="ChEBI" id="CHEBI:74443"/>
    </reaction>
    <physiologicalReaction direction="right-to-left" evidence="17">
        <dbReference type="Rhea" id="RHEA:69857"/>
    </physiologicalReaction>
</comment>
<dbReference type="InterPro" id="IPR013785">
    <property type="entry name" value="Aldolase_TIM"/>
</dbReference>
<evidence type="ECO:0000256" key="2">
    <source>
        <dbReference type="ARBA" id="ARBA00012376"/>
    </source>
</evidence>
<comment type="catalytic activity">
    <reaction evidence="15">
        <text>5,6-dihydrouridine(47) in tRNA + NAD(+) = uridine(47) in tRNA + NADH + H(+)</text>
        <dbReference type="Rhea" id="RHEA:53364"/>
        <dbReference type="Rhea" id="RHEA-COMP:13539"/>
        <dbReference type="Rhea" id="RHEA-COMP:13540"/>
        <dbReference type="ChEBI" id="CHEBI:15378"/>
        <dbReference type="ChEBI" id="CHEBI:57540"/>
        <dbReference type="ChEBI" id="CHEBI:57945"/>
        <dbReference type="ChEBI" id="CHEBI:65315"/>
        <dbReference type="ChEBI" id="CHEBI:74443"/>
        <dbReference type="EC" id="1.3.1.89"/>
    </reaction>
    <physiologicalReaction direction="right-to-left" evidence="15">
        <dbReference type="Rhea" id="RHEA:53366"/>
    </physiologicalReaction>
</comment>
<keyword evidence="8 19" id="KW-0479">Metal-binding</keyword>
<comment type="similarity">
    <text evidence="20">Belongs to the dus family. Dus3 subfamily.</text>
</comment>
<dbReference type="GO" id="GO:0008270">
    <property type="term" value="F:zinc ion binding"/>
    <property type="evidence" value="ECO:0007669"/>
    <property type="project" value="UniProtKB-KW"/>
</dbReference>
<evidence type="ECO:0000256" key="17">
    <source>
        <dbReference type="ARBA" id="ARBA00049447"/>
    </source>
</evidence>
<feature type="region of interest" description="Disordered" evidence="21">
    <location>
        <begin position="206"/>
        <end position="308"/>
    </location>
</feature>
<evidence type="ECO:0000256" key="8">
    <source>
        <dbReference type="ARBA" id="ARBA00022723"/>
    </source>
</evidence>
<dbReference type="GO" id="GO:0102265">
    <property type="term" value="F:tRNA-dihydrouridine47 synthase activity"/>
    <property type="evidence" value="ECO:0007669"/>
    <property type="project" value="UniProtKB-EC"/>
</dbReference>
<reference evidence="23 24" key="1">
    <citation type="submission" date="2020-12" db="EMBL/GenBank/DDBJ databases">
        <title>Metabolic potential, ecology and presence of endohyphal bacteria is reflected in genomic diversity of Mucoromycotina.</title>
        <authorList>
            <person name="Muszewska A."/>
            <person name="Okrasinska A."/>
            <person name="Steczkiewicz K."/>
            <person name="Drgas O."/>
            <person name="Orlowska M."/>
            <person name="Perlinska-Lenart U."/>
            <person name="Aleksandrzak-Piekarczyk T."/>
            <person name="Szatraj K."/>
            <person name="Zielenkiewicz U."/>
            <person name="Pilsyk S."/>
            <person name="Malc E."/>
            <person name="Mieczkowski P."/>
            <person name="Kruszewska J.S."/>
            <person name="Biernat P."/>
            <person name="Pawlowska J."/>
        </authorList>
    </citation>
    <scope>NUCLEOTIDE SEQUENCE [LARGE SCALE GENOMIC DNA]</scope>
    <source>
        <strain evidence="23 24">CBS 142.35</strain>
    </source>
</reference>
<evidence type="ECO:0000256" key="19">
    <source>
        <dbReference type="PROSITE-ProRule" id="PRU00723"/>
    </source>
</evidence>
<feature type="domain" description="C3H1-type" evidence="22">
    <location>
        <begin position="87"/>
        <end position="115"/>
    </location>
</feature>
<proteinExistence type="inferred from homology"/>
<feature type="compositionally biased region" description="Basic residues" evidence="21">
    <location>
        <begin position="66"/>
        <end position="84"/>
    </location>
</feature>
<dbReference type="PROSITE" id="PS50103">
    <property type="entry name" value="ZF_C3H1"/>
    <property type="match status" value="2"/>
</dbReference>
<feature type="compositionally biased region" description="Basic and acidic residues" evidence="21">
    <location>
        <begin position="231"/>
        <end position="285"/>
    </location>
</feature>
<feature type="compositionally biased region" description="Low complexity" evidence="21">
    <location>
        <begin position="1"/>
        <end position="15"/>
    </location>
</feature>
<dbReference type="OrthoDB" id="259935at2759"/>
<comment type="catalytic activity">
    <reaction evidence="18">
        <text>5,6-dihydrouridine(47) in tRNA + NADP(+) = uridine(47) in tRNA + NADPH + H(+)</text>
        <dbReference type="Rhea" id="RHEA:53360"/>
        <dbReference type="Rhea" id="RHEA-COMP:13539"/>
        <dbReference type="Rhea" id="RHEA-COMP:13540"/>
        <dbReference type="ChEBI" id="CHEBI:15378"/>
        <dbReference type="ChEBI" id="CHEBI:57783"/>
        <dbReference type="ChEBI" id="CHEBI:58349"/>
        <dbReference type="ChEBI" id="CHEBI:65315"/>
        <dbReference type="ChEBI" id="CHEBI:74443"/>
        <dbReference type="EC" id="1.3.1.89"/>
    </reaction>
    <physiologicalReaction direction="right-to-left" evidence="18">
        <dbReference type="Rhea" id="RHEA:53362"/>
    </physiologicalReaction>
</comment>
<keyword evidence="9" id="KW-0677">Repeat</keyword>
<keyword evidence="6" id="KW-0507">mRNA processing</keyword>
<evidence type="ECO:0000256" key="16">
    <source>
        <dbReference type="ARBA" id="ARBA00048342"/>
    </source>
</evidence>
<dbReference type="InterPro" id="IPR035587">
    <property type="entry name" value="DUS-like_FMN-bd"/>
</dbReference>
<feature type="compositionally biased region" description="Basic and acidic residues" evidence="21">
    <location>
        <begin position="17"/>
        <end position="34"/>
    </location>
</feature>
<evidence type="ECO:0000256" key="3">
    <source>
        <dbReference type="ARBA" id="ARBA00022143"/>
    </source>
</evidence>
<evidence type="ECO:0000259" key="22">
    <source>
        <dbReference type="PROSITE" id="PS50103"/>
    </source>
</evidence>
<dbReference type="Gene3D" id="3.20.20.70">
    <property type="entry name" value="Aldolase class I"/>
    <property type="match status" value="1"/>
</dbReference>
<dbReference type="PANTHER" id="PTHR45846:SF1">
    <property type="entry name" value="TRNA-DIHYDROURIDINE(47) SYNTHASE [NAD(P)(+)]-LIKE"/>
    <property type="match status" value="1"/>
</dbReference>
<feature type="domain" description="C3H1-type" evidence="22">
    <location>
        <begin position="128"/>
        <end position="153"/>
    </location>
</feature>
<dbReference type="InterPro" id="IPR018517">
    <property type="entry name" value="tRNA_hU_synthase_CS"/>
</dbReference>
<evidence type="ECO:0000256" key="15">
    <source>
        <dbReference type="ARBA" id="ARBA00048266"/>
    </source>
</evidence>
<keyword evidence="11 19" id="KW-0862">Zinc</keyword>
<evidence type="ECO:0000256" key="13">
    <source>
        <dbReference type="ARBA" id="ARBA00023002"/>
    </source>
</evidence>
<evidence type="ECO:0000313" key="23">
    <source>
        <dbReference type="EMBL" id="KAG2220264.1"/>
    </source>
</evidence>
<dbReference type="EC" id="1.3.1.89" evidence="2 20"/>
<sequence length="670" mass="76848">MSDPTPATSTTTSPAHRPGEARIKAQFRKEKWFDNEDENQEAMNAVFGDEDAEGGRFSGGGGGNNKNKKGKKVRGANKGQRGKKRIEDEVRICKPVALGYECSFGENCKFSHDLQKYLEAKPADIGDKCPQYEIFGKCRNGYKCRFLKAHMDENSKLIINQELAEKDISHTRNGISSDVQFKLAKFKYEFPKSALFIEQCKKEVEEEESMKATNRKRKLEELQREEDNDNKEEQSNGEKIQKAEDKIQKTEEKTQKTEEKTQDTKKEEEDINKEEVKTQESTKEEKEEESIDKELPDVDMNVEPKVGPIDEERPYKKLIDFSNKTYLAPLTTVGNLPFRRVCKEYGVDITCGEMAMAKNLLQGQQSEWALTKRHVSEDIFGIQICGSKYDQVTKVCEVINNEIDVDFVDLNMGCPIDLVFNQGAGSALPEHKSRMRKTLRGMTHVLEIPTTVKFRTGVKKGVYTAHKLLPIFEDLNIGLGTIHGRSRQQRYTRLADWDYVKVLKSSARKMPIYGNGDVLSFEEYNKHREETGVDGIMIGRGGLIKPWLFTEIKEQRHWDISSKERFEMLQRFCQYGLEHWGTDSQGVNTTRRFLCEWQSFLYRYVPVGLLEVVPQKINERAPPFNGRDDLETLMASPKSSDWVKLSEMLLGPAPEDFNFVPKHKANSFEV</sequence>
<keyword evidence="7 20" id="KW-0819">tRNA processing</keyword>
<keyword evidence="24" id="KW-1185">Reference proteome</keyword>
<comment type="cofactor">
    <cofactor evidence="1 20">
        <name>FMN</name>
        <dbReference type="ChEBI" id="CHEBI:58210"/>
    </cofactor>
</comment>
<evidence type="ECO:0000256" key="21">
    <source>
        <dbReference type="SAM" id="MobiDB-lite"/>
    </source>
</evidence>
<evidence type="ECO:0000256" key="14">
    <source>
        <dbReference type="ARBA" id="ARBA00023027"/>
    </source>
</evidence>